<accession>A0A075QZV5</accession>
<keyword evidence="9" id="KW-1185">Reference proteome</keyword>
<comment type="similarity">
    <text evidence="2">Belongs to the cytochrome ubiquinol oxidase subunit 2 family.</text>
</comment>
<feature type="transmembrane region" description="Helical" evidence="7">
    <location>
        <begin position="203"/>
        <end position="228"/>
    </location>
</feature>
<protein>
    <submittedName>
        <fullName evidence="8">Putative cytochrome bd menaquinol oxidase subunit II</fullName>
    </submittedName>
</protein>
<evidence type="ECO:0000256" key="5">
    <source>
        <dbReference type="ARBA" id="ARBA00022989"/>
    </source>
</evidence>
<feature type="transmembrane region" description="Helical" evidence="7">
    <location>
        <begin position="163"/>
        <end position="182"/>
    </location>
</feature>
<evidence type="ECO:0000256" key="7">
    <source>
        <dbReference type="SAM" id="Phobius"/>
    </source>
</evidence>
<evidence type="ECO:0000313" key="8">
    <source>
        <dbReference type="EMBL" id="AIG25887.1"/>
    </source>
</evidence>
<keyword evidence="6 7" id="KW-0472">Membrane</keyword>
<evidence type="ECO:0000256" key="6">
    <source>
        <dbReference type="ARBA" id="ARBA00023136"/>
    </source>
</evidence>
<feature type="transmembrane region" description="Helical" evidence="7">
    <location>
        <begin position="55"/>
        <end position="76"/>
    </location>
</feature>
<keyword evidence="3" id="KW-1003">Cell membrane</keyword>
<evidence type="ECO:0000256" key="2">
    <source>
        <dbReference type="ARBA" id="ARBA00007543"/>
    </source>
</evidence>
<gene>
    <name evidence="8" type="primary">ythB_2</name>
    <name evidence="8" type="ORF">BRLA_c015610</name>
</gene>
<dbReference type="Pfam" id="PF02322">
    <property type="entry name" value="Cyt_bd_oxida_II"/>
    <property type="match status" value="1"/>
</dbReference>
<dbReference type="KEGG" id="blr:BRLA_c015610"/>
<feature type="transmembrane region" description="Helical" evidence="7">
    <location>
        <begin position="116"/>
        <end position="143"/>
    </location>
</feature>
<feature type="transmembrane region" description="Helical" evidence="7">
    <location>
        <begin position="266"/>
        <end position="291"/>
    </location>
</feature>
<keyword evidence="4 7" id="KW-0812">Transmembrane</keyword>
<evidence type="ECO:0000313" key="9">
    <source>
        <dbReference type="Proteomes" id="UP000005850"/>
    </source>
</evidence>
<feature type="transmembrane region" description="Helical" evidence="7">
    <location>
        <begin position="82"/>
        <end position="104"/>
    </location>
</feature>
<dbReference type="GO" id="GO:0005886">
    <property type="term" value="C:plasma membrane"/>
    <property type="evidence" value="ECO:0007669"/>
    <property type="project" value="UniProtKB-SubCell"/>
</dbReference>
<dbReference type="Proteomes" id="UP000005850">
    <property type="component" value="Chromosome"/>
</dbReference>
<feature type="transmembrane region" description="Helical" evidence="7">
    <location>
        <begin position="6"/>
        <end position="34"/>
    </location>
</feature>
<feature type="transmembrane region" description="Helical" evidence="7">
    <location>
        <begin position="311"/>
        <end position="332"/>
    </location>
</feature>
<dbReference type="HOGENOM" id="CLU_823259_0_0_9"/>
<sequence length="342" mass="38355">MSDTIIAVTMLWGFVFIYSVAASIDFGAGFWSMIYRDRDQTKATQIANRYLSPSWEVTNVFIVLIVIALVTFFPGATYTLGTVLIIPGSLILLLLLLRSAFLVFSHVVEDYRKMMSIISGITGILIPALLISVLPITQGGYITLENGYEQLQLLRLFSSPHEYMYIGLAITSTLFLSSLLLADFSNVLGEREAFQIYRRDARIVGPITIVLAIAVVITMSSEASWIYANLRSQTGWLVASAGFFLLSYALLYATSRRKGWLSFPRFATIAAIIQYLLASYAYGVAHLPYLVYPNVTIESGFTHPNNFRAMFVVYIVGFAILTPGFLYFWRLFMNDTREAKKS</sequence>
<dbReference type="InterPro" id="IPR003317">
    <property type="entry name" value="Cyt-d_oxidase_su2"/>
</dbReference>
<dbReference type="EMBL" id="CP007806">
    <property type="protein sequence ID" value="AIG25887.1"/>
    <property type="molecule type" value="Genomic_DNA"/>
</dbReference>
<comment type="subcellular location">
    <subcellularLocation>
        <location evidence="1">Cell membrane</location>
        <topology evidence="1">Multi-pass membrane protein</topology>
    </subcellularLocation>
</comment>
<name>A0A075QZV5_BRELA</name>
<dbReference type="RefSeq" id="WP_003338025.1">
    <property type="nucleotide sequence ID" value="NZ_CP007806.1"/>
</dbReference>
<dbReference type="AlphaFoldDB" id="A0A075QZV5"/>
<proteinExistence type="inferred from homology"/>
<dbReference type="eggNOG" id="COG1294">
    <property type="taxonomic scope" value="Bacteria"/>
</dbReference>
<organism evidence="8 9">
    <name type="scientific">Brevibacillus laterosporus LMG 15441</name>
    <dbReference type="NCBI Taxonomy" id="1042163"/>
    <lineage>
        <taxon>Bacteria</taxon>
        <taxon>Bacillati</taxon>
        <taxon>Bacillota</taxon>
        <taxon>Bacilli</taxon>
        <taxon>Bacillales</taxon>
        <taxon>Paenibacillaceae</taxon>
        <taxon>Brevibacillus</taxon>
    </lineage>
</organism>
<evidence type="ECO:0000256" key="3">
    <source>
        <dbReference type="ARBA" id="ARBA00022475"/>
    </source>
</evidence>
<evidence type="ECO:0000256" key="1">
    <source>
        <dbReference type="ARBA" id="ARBA00004651"/>
    </source>
</evidence>
<keyword evidence="5 7" id="KW-1133">Transmembrane helix</keyword>
<reference evidence="8 9" key="1">
    <citation type="journal article" date="2011" name="J. Bacteriol.">
        <title>Genome sequence of Brevibacillus laterosporus LMG 15441, a pathogen of invertebrates.</title>
        <authorList>
            <person name="Djukic M."/>
            <person name="Poehlein A."/>
            <person name="Thurmer A."/>
            <person name="Daniel R."/>
        </authorList>
    </citation>
    <scope>NUCLEOTIDE SEQUENCE [LARGE SCALE GENOMIC DNA]</scope>
    <source>
        <strain evidence="8 9">LMG 15441</strain>
    </source>
</reference>
<dbReference type="STRING" id="1042163.BRLA_c015610"/>
<feature type="transmembrane region" description="Helical" evidence="7">
    <location>
        <begin position="234"/>
        <end position="254"/>
    </location>
</feature>
<evidence type="ECO:0000256" key="4">
    <source>
        <dbReference type="ARBA" id="ARBA00022692"/>
    </source>
</evidence>